<dbReference type="InterPro" id="IPR036736">
    <property type="entry name" value="ACP-like_sf"/>
</dbReference>
<feature type="domain" description="Carrier" evidence="1">
    <location>
        <begin position="1"/>
        <end position="81"/>
    </location>
</feature>
<protein>
    <submittedName>
        <fullName evidence="2">Phosphopantetheine attachment site</fullName>
    </submittedName>
</protein>
<dbReference type="AlphaFoldDB" id="A0A1C5G764"/>
<dbReference type="PROSITE" id="PS50075">
    <property type="entry name" value="CARRIER"/>
    <property type="match status" value="1"/>
</dbReference>
<evidence type="ECO:0000259" key="1">
    <source>
        <dbReference type="PROSITE" id="PS50075"/>
    </source>
</evidence>
<name>A0A1C5G764_MICEH</name>
<dbReference type="EMBL" id="LT607733">
    <property type="protein sequence ID" value="SCG15753.1"/>
    <property type="molecule type" value="Genomic_DNA"/>
</dbReference>
<reference evidence="2 3" key="1">
    <citation type="submission" date="2016-06" db="EMBL/GenBank/DDBJ databases">
        <authorList>
            <person name="Kjaerup R.B."/>
            <person name="Dalgaard T.S."/>
            <person name="Juul-Madsen H.R."/>
        </authorList>
    </citation>
    <scope>NUCLEOTIDE SEQUENCE [LARGE SCALE GENOMIC DNA]</scope>
    <source>
        <strain evidence="2 3">DSM 43913</strain>
    </source>
</reference>
<dbReference type="RefSeq" id="WP_088999735.1">
    <property type="nucleotide sequence ID" value="NZ_JBFAAC010000018.1"/>
</dbReference>
<organism evidence="2 3">
    <name type="scientific">Micromonospora echinofusca</name>
    <dbReference type="NCBI Taxonomy" id="47858"/>
    <lineage>
        <taxon>Bacteria</taxon>
        <taxon>Bacillati</taxon>
        <taxon>Actinomycetota</taxon>
        <taxon>Actinomycetes</taxon>
        <taxon>Micromonosporales</taxon>
        <taxon>Micromonosporaceae</taxon>
        <taxon>Micromonospora</taxon>
    </lineage>
</organism>
<dbReference type="Gene3D" id="1.10.1200.10">
    <property type="entry name" value="ACP-like"/>
    <property type="match status" value="1"/>
</dbReference>
<dbReference type="Proteomes" id="UP000198251">
    <property type="component" value="Chromosome I"/>
</dbReference>
<dbReference type="GeneID" id="95801815"/>
<dbReference type="Pfam" id="PF00550">
    <property type="entry name" value="PP-binding"/>
    <property type="match status" value="1"/>
</dbReference>
<keyword evidence="3" id="KW-1185">Reference proteome</keyword>
<sequence>MSTTETVPEFLTTFLRARCPDIDSVGVDEDLVDTGVLNSMHFVELLYLIEAELGTEISLDEVSTDDFRTISRITRRFFTPGQGPGATPKE</sequence>
<evidence type="ECO:0000313" key="3">
    <source>
        <dbReference type="Proteomes" id="UP000198251"/>
    </source>
</evidence>
<evidence type="ECO:0000313" key="2">
    <source>
        <dbReference type="EMBL" id="SCG15753.1"/>
    </source>
</evidence>
<proteinExistence type="predicted"/>
<dbReference type="SUPFAM" id="SSF47336">
    <property type="entry name" value="ACP-like"/>
    <property type="match status" value="1"/>
</dbReference>
<dbReference type="InterPro" id="IPR009081">
    <property type="entry name" value="PP-bd_ACP"/>
</dbReference>
<accession>A0A1C5G764</accession>
<gene>
    <name evidence="2" type="ORF">GA0070610_1996</name>
</gene>